<dbReference type="InterPro" id="IPR018891">
    <property type="entry name" value="AIPR_C"/>
</dbReference>
<dbReference type="Proteomes" id="UP000199503">
    <property type="component" value="Unassembled WGS sequence"/>
</dbReference>
<reference evidence="4" key="1">
    <citation type="submission" date="2016-10" db="EMBL/GenBank/DDBJ databases">
        <authorList>
            <person name="Varghese N."/>
            <person name="Submissions S."/>
        </authorList>
    </citation>
    <scope>NUCLEOTIDE SEQUENCE [LARGE SCALE GENOMIC DNA]</scope>
    <source>
        <strain evidence="4">DSM 44437</strain>
    </source>
</reference>
<evidence type="ECO:0000259" key="2">
    <source>
        <dbReference type="Pfam" id="PF22879"/>
    </source>
</evidence>
<accession>A0A1H9BQ98</accession>
<dbReference type="STRING" id="65499.SAMN04488000_101636"/>
<evidence type="ECO:0000313" key="4">
    <source>
        <dbReference type="Proteomes" id="UP000199503"/>
    </source>
</evidence>
<organism evidence="3 4">
    <name type="scientific">Lentzea albida</name>
    <dbReference type="NCBI Taxonomy" id="65499"/>
    <lineage>
        <taxon>Bacteria</taxon>
        <taxon>Bacillati</taxon>
        <taxon>Actinomycetota</taxon>
        <taxon>Actinomycetes</taxon>
        <taxon>Pseudonocardiales</taxon>
        <taxon>Pseudonocardiaceae</taxon>
        <taxon>Lentzea</taxon>
    </lineage>
</organism>
<evidence type="ECO:0000259" key="1">
    <source>
        <dbReference type="Pfam" id="PF10592"/>
    </source>
</evidence>
<proteinExistence type="predicted"/>
<keyword evidence="4" id="KW-1185">Reference proteome</keyword>
<name>A0A1H9BQ98_9PSEU</name>
<dbReference type="EMBL" id="FOFV01000001">
    <property type="protein sequence ID" value="SEP91174.1"/>
    <property type="molecule type" value="Genomic_DNA"/>
</dbReference>
<evidence type="ECO:0000313" key="3">
    <source>
        <dbReference type="EMBL" id="SEP91174.1"/>
    </source>
</evidence>
<dbReference type="InterPro" id="IPR055101">
    <property type="entry name" value="AIPR_N"/>
</dbReference>
<gene>
    <name evidence="3" type="ORF">SAMN04488000_101636</name>
</gene>
<dbReference type="Pfam" id="PF22879">
    <property type="entry name" value="AIPR_N"/>
    <property type="match status" value="1"/>
</dbReference>
<protein>
    <submittedName>
        <fullName evidence="3">AIPR protein</fullName>
    </submittedName>
</protein>
<dbReference type="RefSeq" id="WP_218159500.1">
    <property type="nucleotide sequence ID" value="NZ_FOFV01000001.1"/>
</dbReference>
<feature type="domain" description="Abortive infection phage resistance protein N-terminal" evidence="2">
    <location>
        <begin position="33"/>
        <end position="179"/>
    </location>
</feature>
<sequence>MTDTDLSNFLTRLHQRLLDRVELEPELMLRDAFVSTVGEHLVEGGVLDDLDTCYLHLPWQKRKVEVAGYDIAGEGTILHLVAAHYGASGAAVTRDRIDQLIRGTASFADFCRTGQHTLLEKSNPSYDMVERVHAAWPQLQQIRIFVLTDGRTNLRRAKEVTIAGLSTAIHVWDAVRLQKVMGSGAEQEELLIDIAELGYSVSCLESPPQADGYRCLLAMVPGKLLAELYDEHHSRLLQRNVRAFLQARGKVNKGIAETIKNQPGRFLAYNNGVSATARSAEIESTPSGLMIRRLHELQIVNGGQTTASLHHALRRGIDLTDITVPAKITLIDNDDLDVMVPEISRYANSQNAVTAADFEGNSRFHVGLERWSRSIWTTPVEAETAPTRWYYERVRGQYDVDKGRSLTTAQRRQFEKETPTRQRFGKTDAAKYEFAYALRPDVVCQGGEKCFRTWTLEEALAEREAPDDGYFRHLVAKAIVFRQIRTLVQAEKFGGYLGQTTAYAMSMLVHTLGGLDLDLVWRQQSLPQPVAEAIPDLSRRVRHALVNPPGSANVTEWCKKPACWTEVRKVGWNAPPEVIRFSA</sequence>
<feature type="domain" description="Abortive phage infection protein C-terminal" evidence="1">
    <location>
        <begin position="237"/>
        <end position="549"/>
    </location>
</feature>
<dbReference type="AlphaFoldDB" id="A0A1H9BQ98"/>
<dbReference type="Pfam" id="PF10592">
    <property type="entry name" value="AIPR"/>
    <property type="match status" value="1"/>
</dbReference>